<dbReference type="SMART" id="SM00895">
    <property type="entry name" value="FCD"/>
    <property type="match status" value="1"/>
</dbReference>
<dbReference type="PANTHER" id="PTHR43537:SF5">
    <property type="entry name" value="UXU OPERON TRANSCRIPTIONAL REGULATOR"/>
    <property type="match status" value="1"/>
</dbReference>
<keyword evidence="1" id="KW-0805">Transcription regulation</keyword>
<evidence type="ECO:0000259" key="4">
    <source>
        <dbReference type="PROSITE" id="PS50949"/>
    </source>
</evidence>
<dbReference type="Gene3D" id="1.10.10.10">
    <property type="entry name" value="Winged helix-like DNA-binding domain superfamily/Winged helix DNA-binding domain"/>
    <property type="match status" value="1"/>
</dbReference>
<evidence type="ECO:0000313" key="5">
    <source>
        <dbReference type="EMBL" id="PNU04361.1"/>
    </source>
</evidence>
<dbReference type="SUPFAM" id="SSF48008">
    <property type="entry name" value="GntR ligand-binding domain-like"/>
    <property type="match status" value="1"/>
</dbReference>
<keyword evidence="2" id="KW-0238">DNA-binding</keyword>
<dbReference type="AlphaFoldDB" id="A0A2K2G004"/>
<dbReference type="GO" id="GO:0003677">
    <property type="term" value="F:DNA binding"/>
    <property type="evidence" value="ECO:0007669"/>
    <property type="project" value="UniProtKB-KW"/>
</dbReference>
<protein>
    <submittedName>
        <fullName evidence="5">GntR family transcriptional regulator</fullName>
    </submittedName>
</protein>
<dbReference type="InterPro" id="IPR036390">
    <property type="entry name" value="WH_DNA-bd_sf"/>
</dbReference>
<organism evidence="5 6">
    <name type="scientific">Novosphingobium guangzhouense</name>
    <dbReference type="NCBI Taxonomy" id="1850347"/>
    <lineage>
        <taxon>Bacteria</taxon>
        <taxon>Pseudomonadati</taxon>
        <taxon>Pseudomonadota</taxon>
        <taxon>Alphaproteobacteria</taxon>
        <taxon>Sphingomonadales</taxon>
        <taxon>Sphingomonadaceae</taxon>
        <taxon>Novosphingobium</taxon>
    </lineage>
</organism>
<keyword evidence="6" id="KW-1185">Reference proteome</keyword>
<dbReference type="GO" id="GO:0003700">
    <property type="term" value="F:DNA-binding transcription factor activity"/>
    <property type="evidence" value="ECO:0007669"/>
    <property type="project" value="InterPro"/>
</dbReference>
<evidence type="ECO:0000256" key="3">
    <source>
        <dbReference type="ARBA" id="ARBA00023163"/>
    </source>
</evidence>
<dbReference type="InterPro" id="IPR036388">
    <property type="entry name" value="WH-like_DNA-bd_sf"/>
</dbReference>
<keyword evidence="3" id="KW-0804">Transcription</keyword>
<dbReference type="Proteomes" id="UP000236327">
    <property type="component" value="Unassembled WGS sequence"/>
</dbReference>
<dbReference type="PANTHER" id="PTHR43537">
    <property type="entry name" value="TRANSCRIPTIONAL REGULATOR, GNTR FAMILY"/>
    <property type="match status" value="1"/>
</dbReference>
<dbReference type="SUPFAM" id="SSF46785">
    <property type="entry name" value="Winged helix' DNA-binding domain"/>
    <property type="match status" value="1"/>
</dbReference>
<dbReference type="Pfam" id="PF07729">
    <property type="entry name" value="FCD"/>
    <property type="match status" value="1"/>
</dbReference>
<comment type="caution">
    <text evidence="5">The sequence shown here is derived from an EMBL/GenBank/DDBJ whole genome shotgun (WGS) entry which is preliminary data.</text>
</comment>
<dbReference type="EMBL" id="LYMM01000036">
    <property type="protein sequence ID" value="PNU04361.1"/>
    <property type="molecule type" value="Genomic_DNA"/>
</dbReference>
<accession>A0A2K2G004</accession>
<dbReference type="InterPro" id="IPR011711">
    <property type="entry name" value="GntR_C"/>
</dbReference>
<dbReference type="OrthoDB" id="9812645at2"/>
<dbReference type="InterPro" id="IPR000524">
    <property type="entry name" value="Tscrpt_reg_HTH_GntR"/>
</dbReference>
<dbReference type="InterPro" id="IPR008920">
    <property type="entry name" value="TF_FadR/GntR_C"/>
</dbReference>
<gene>
    <name evidence="5" type="ORF">A8V01_20430</name>
</gene>
<sequence length="247" mass="27406">MPQSEAAHPKLYGRVARQIEEHISGSAYPAGARLPGERTLAALIGVSRPTIREAMLVLEMQDLVEVRRGSGVYVAERVAPARLARKADVSAFELIEARLMFEGQAAGLAARVMSDGMLDSLEAILARIEGRAAADAEEPALDRQFHLAIARGTGNALIARTIEHLWDLHEGSVQSCQAFRDVRRDPRPAEYRRVYEALRNRDGMLAQSAMRMHLVRLSDDFLAFAEMELIASARRQISEKRRRLAPA</sequence>
<dbReference type="CDD" id="cd07377">
    <property type="entry name" value="WHTH_GntR"/>
    <property type="match status" value="1"/>
</dbReference>
<name>A0A2K2G004_9SPHN</name>
<dbReference type="PROSITE" id="PS50949">
    <property type="entry name" value="HTH_GNTR"/>
    <property type="match status" value="1"/>
</dbReference>
<dbReference type="PRINTS" id="PR00035">
    <property type="entry name" value="HTHGNTR"/>
</dbReference>
<proteinExistence type="predicted"/>
<dbReference type="SMART" id="SM00345">
    <property type="entry name" value="HTH_GNTR"/>
    <property type="match status" value="1"/>
</dbReference>
<evidence type="ECO:0000256" key="1">
    <source>
        <dbReference type="ARBA" id="ARBA00023015"/>
    </source>
</evidence>
<feature type="domain" description="HTH gntR-type" evidence="4">
    <location>
        <begin position="9"/>
        <end position="77"/>
    </location>
</feature>
<reference evidence="5 6" key="1">
    <citation type="submission" date="2016-05" db="EMBL/GenBank/DDBJ databases">
        <title>Complete genome sequence of Novosphingobium guangzhouense SA925(T).</title>
        <authorList>
            <person name="Sha S."/>
        </authorList>
    </citation>
    <scope>NUCLEOTIDE SEQUENCE [LARGE SCALE GENOMIC DNA]</scope>
    <source>
        <strain evidence="5 6">SA925</strain>
    </source>
</reference>
<evidence type="ECO:0000313" key="6">
    <source>
        <dbReference type="Proteomes" id="UP000236327"/>
    </source>
</evidence>
<dbReference type="Pfam" id="PF00392">
    <property type="entry name" value="GntR"/>
    <property type="match status" value="1"/>
</dbReference>
<dbReference type="RefSeq" id="WP_103096301.1">
    <property type="nucleotide sequence ID" value="NZ_LYMM01000036.1"/>
</dbReference>
<dbReference type="Gene3D" id="1.20.120.530">
    <property type="entry name" value="GntR ligand-binding domain-like"/>
    <property type="match status" value="1"/>
</dbReference>
<evidence type="ECO:0000256" key="2">
    <source>
        <dbReference type="ARBA" id="ARBA00023125"/>
    </source>
</evidence>